<dbReference type="InterPro" id="IPR000760">
    <property type="entry name" value="Inositol_monophosphatase-like"/>
</dbReference>
<evidence type="ECO:0000313" key="3">
    <source>
        <dbReference type="Proteomes" id="UP000251213"/>
    </source>
</evidence>
<comment type="caution">
    <text evidence="2">The sequence shown here is derived from an EMBL/GenBank/DDBJ whole genome shotgun (WGS) entry which is preliminary data.</text>
</comment>
<dbReference type="GO" id="GO:0006020">
    <property type="term" value="P:inositol metabolic process"/>
    <property type="evidence" value="ECO:0007669"/>
    <property type="project" value="TreeGrafter"/>
</dbReference>
<dbReference type="AlphaFoldDB" id="A0A364K266"/>
<feature type="binding site" evidence="1">
    <location>
        <position position="93"/>
    </location>
    <ligand>
        <name>Mg(2+)</name>
        <dbReference type="ChEBI" id="CHEBI:18420"/>
        <label>2</label>
    </ligand>
</feature>
<dbReference type="PANTHER" id="PTHR20854:SF4">
    <property type="entry name" value="INOSITOL-1-MONOPHOSPHATASE-RELATED"/>
    <property type="match status" value="1"/>
</dbReference>
<evidence type="ECO:0000256" key="1">
    <source>
        <dbReference type="PIRSR" id="PIRSR600760-2"/>
    </source>
</evidence>
<accession>A0A364K266</accession>
<dbReference type="EMBL" id="QJKK01000009">
    <property type="protein sequence ID" value="RAL22505.1"/>
    <property type="molecule type" value="Genomic_DNA"/>
</dbReference>
<dbReference type="GO" id="GO:0046872">
    <property type="term" value="F:metal ion binding"/>
    <property type="evidence" value="ECO:0007669"/>
    <property type="project" value="UniProtKB-KW"/>
</dbReference>
<organism evidence="2 3">
    <name type="scientific">Thermoflavimicrobium daqui</name>
    <dbReference type="NCBI Taxonomy" id="2137476"/>
    <lineage>
        <taxon>Bacteria</taxon>
        <taxon>Bacillati</taxon>
        <taxon>Bacillota</taxon>
        <taxon>Bacilli</taxon>
        <taxon>Bacillales</taxon>
        <taxon>Thermoactinomycetaceae</taxon>
        <taxon>Thermoflavimicrobium</taxon>
    </lineage>
</organism>
<proteinExistence type="predicted"/>
<dbReference type="OrthoDB" id="9772456at2"/>
<keyword evidence="1" id="KW-0479">Metal-binding</keyword>
<dbReference type="GO" id="GO:0008934">
    <property type="term" value="F:inositol monophosphate 1-phosphatase activity"/>
    <property type="evidence" value="ECO:0007669"/>
    <property type="project" value="InterPro"/>
</dbReference>
<dbReference type="Gene3D" id="3.40.190.80">
    <property type="match status" value="1"/>
</dbReference>
<dbReference type="PRINTS" id="PR01959">
    <property type="entry name" value="SBIMPHPHTASE"/>
</dbReference>
<keyword evidence="1" id="KW-0460">Magnesium</keyword>
<protein>
    <submittedName>
        <fullName evidence="2">Inositol monophosphatase</fullName>
    </submittedName>
</protein>
<reference evidence="2 3" key="1">
    <citation type="submission" date="2018-06" db="EMBL/GenBank/DDBJ databases">
        <title>Thermoflavimicrobium daqus sp. nov., a thermophilic microbe isolated from Moutai-flavour Daqu.</title>
        <authorList>
            <person name="Wang X."/>
            <person name="Zhou H."/>
        </authorList>
    </citation>
    <scope>NUCLEOTIDE SEQUENCE [LARGE SCALE GENOMIC DNA]</scope>
    <source>
        <strain evidence="2 3">FBKL4.011</strain>
    </source>
</reference>
<feature type="binding site" evidence="1">
    <location>
        <position position="94"/>
    </location>
    <ligand>
        <name>Mg(2+)</name>
        <dbReference type="ChEBI" id="CHEBI:18420"/>
        <label>1</label>
        <note>catalytic</note>
    </ligand>
</feature>
<dbReference type="GO" id="GO:0007165">
    <property type="term" value="P:signal transduction"/>
    <property type="evidence" value="ECO:0007669"/>
    <property type="project" value="TreeGrafter"/>
</dbReference>
<reference evidence="2 3" key="2">
    <citation type="submission" date="2018-06" db="EMBL/GenBank/DDBJ databases">
        <authorList>
            <person name="Zhirakovskaya E."/>
        </authorList>
    </citation>
    <scope>NUCLEOTIDE SEQUENCE [LARGE SCALE GENOMIC DNA]</scope>
    <source>
        <strain evidence="2 3">FBKL4.011</strain>
    </source>
</reference>
<dbReference type="PRINTS" id="PR00377">
    <property type="entry name" value="IMPHPHTASES"/>
</dbReference>
<feature type="binding site" evidence="1">
    <location>
        <position position="91"/>
    </location>
    <ligand>
        <name>Mg(2+)</name>
        <dbReference type="ChEBI" id="CHEBI:18420"/>
        <label>1</label>
        <note>catalytic</note>
    </ligand>
</feature>
<dbReference type="Proteomes" id="UP000251213">
    <property type="component" value="Unassembled WGS sequence"/>
</dbReference>
<keyword evidence="3" id="KW-1185">Reference proteome</keyword>
<dbReference type="SUPFAM" id="SSF56655">
    <property type="entry name" value="Carbohydrate phosphatase"/>
    <property type="match status" value="1"/>
</dbReference>
<dbReference type="PANTHER" id="PTHR20854">
    <property type="entry name" value="INOSITOL MONOPHOSPHATASE"/>
    <property type="match status" value="1"/>
</dbReference>
<dbReference type="InterPro" id="IPR022337">
    <property type="entry name" value="Inositol_monophosphatase_SuhB"/>
</dbReference>
<feature type="binding site" evidence="1">
    <location>
        <position position="70"/>
    </location>
    <ligand>
        <name>Mg(2+)</name>
        <dbReference type="ChEBI" id="CHEBI:18420"/>
        <label>1</label>
        <note>catalytic</note>
    </ligand>
</feature>
<sequence length="271" mass="30519">MEYIMTTIDIRFCEELLKSVGERLNKTLKQENRGSSIDDLLIRFTESNDWATHRIKGALAKKYPHIHWSESEFEIQKQENVEFQGEYWVCDPIDGAVQFLQGISSYAISLCLIRDGEPVLSFIYDPSHQELFHAIAGKGAYLNGKRIRVSHKTKLQDAIITTTPPSFPARDKEVTNLTLSGMAQIMPKSFAIRMLGSVSLQLAYTACGRVDGYFEYGYELYNWIAGALLIREAGGVVSDSQGSNFTWGTAGIIAANLDIHQEIRDELRTIL</sequence>
<dbReference type="Pfam" id="PF00459">
    <property type="entry name" value="Inositol_P"/>
    <property type="match status" value="1"/>
</dbReference>
<dbReference type="Gene3D" id="3.30.540.10">
    <property type="entry name" value="Fructose-1,6-Bisphosphatase, subunit A, domain 1"/>
    <property type="match status" value="1"/>
</dbReference>
<comment type="cofactor">
    <cofactor evidence="1">
        <name>Mg(2+)</name>
        <dbReference type="ChEBI" id="CHEBI:18420"/>
    </cofactor>
</comment>
<evidence type="ECO:0000313" key="2">
    <source>
        <dbReference type="EMBL" id="RAL22505.1"/>
    </source>
</evidence>
<gene>
    <name evidence="2" type="ORF">DL897_13855</name>
</gene>
<name>A0A364K266_9BACL</name>